<evidence type="ECO:0000256" key="1">
    <source>
        <dbReference type="ARBA" id="ARBA00038240"/>
    </source>
</evidence>
<dbReference type="Pfam" id="PF01636">
    <property type="entry name" value="APH"/>
    <property type="match status" value="1"/>
</dbReference>
<evidence type="ECO:0000313" key="3">
    <source>
        <dbReference type="EMBL" id="NMG18375.1"/>
    </source>
</evidence>
<reference evidence="3 4" key="1">
    <citation type="submission" date="2018-06" db="EMBL/GenBank/DDBJ databases">
        <title>Comparative genomics of Brasilonema spp. strains.</title>
        <authorList>
            <person name="Alvarenga D.O."/>
            <person name="Fiore M.F."/>
            <person name="Varani A.M."/>
        </authorList>
    </citation>
    <scope>NUCLEOTIDE SEQUENCE [LARGE SCALE GENOMIC DNA]</scope>
    <source>
        <strain evidence="3 4">SPC951</strain>
    </source>
</reference>
<dbReference type="Gene3D" id="3.90.1200.10">
    <property type="match status" value="1"/>
</dbReference>
<sequence>MTPDSTEKQITLSSEIAHLAIHQYEFDLVKLELLRHWENTTFKLSTNKGNFLLRVHRGVYCTIQDIECEAKIIEYLRSYNDYTYQKPIRNRSGNFVSIGTASGSSKPVSILSWIDYPPIGSHNSDLNVFVKLGQLIAHIHNKLSEWQKPRDFKRPALDANGLTSANGALGYAPFGYSYLDSETANDFQAIHNRLLDIEATIGQNPNVFGLIHGDLHLGNALYDGHSIIPIDLMTWAGDIMFMILPYL</sequence>
<protein>
    <recommendedName>
        <fullName evidence="2">Aminoglycoside phosphotransferase domain-containing protein</fullName>
    </recommendedName>
</protein>
<dbReference type="PANTHER" id="PTHR21064:SF6">
    <property type="entry name" value="AMINOGLYCOSIDE PHOSPHOTRANSFERASE DOMAIN-CONTAINING PROTEIN"/>
    <property type="match status" value="1"/>
</dbReference>
<evidence type="ECO:0000259" key="2">
    <source>
        <dbReference type="Pfam" id="PF01636"/>
    </source>
</evidence>
<dbReference type="RefSeq" id="WP_169153663.1">
    <property type="nucleotide sequence ID" value="NZ_CAWPJE010000315.1"/>
</dbReference>
<feature type="domain" description="Aminoglycoside phosphotransferase" evidence="2">
    <location>
        <begin position="35"/>
        <end position="226"/>
    </location>
</feature>
<name>A0ABX1P218_9CYAN</name>
<dbReference type="EMBL" id="QMEB01000010">
    <property type="protein sequence ID" value="NMG18375.1"/>
    <property type="molecule type" value="Genomic_DNA"/>
</dbReference>
<proteinExistence type="inferred from homology"/>
<dbReference type="InterPro" id="IPR050249">
    <property type="entry name" value="Pseudomonas-type_ThrB"/>
</dbReference>
<dbReference type="InterPro" id="IPR002575">
    <property type="entry name" value="Aminoglycoside_PTrfase"/>
</dbReference>
<dbReference type="Proteomes" id="UP000718564">
    <property type="component" value="Unassembled WGS sequence"/>
</dbReference>
<dbReference type="SUPFAM" id="SSF56112">
    <property type="entry name" value="Protein kinase-like (PK-like)"/>
    <property type="match status" value="1"/>
</dbReference>
<organism evidence="3 4">
    <name type="scientific">Brasilonema bromeliae SPC951</name>
    <dbReference type="NCBI Taxonomy" id="385972"/>
    <lineage>
        <taxon>Bacteria</taxon>
        <taxon>Bacillati</taxon>
        <taxon>Cyanobacteriota</taxon>
        <taxon>Cyanophyceae</taxon>
        <taxon>Nostocales</taxon>
        <taxon>Scytonemataceae</taxon>
        <taxon>Brasilonema</taxon>
        <taxon>Bromeliae group (in: Brasilonema)</taxon>
    </lineage>
</organism>
<comment type="similarity">
    <text evidence="1">Belongs to the pseudomonas-type ThrB family.</text>
</comment>
<comment type="caution">
    <text evidence="3">The sequence shown here is derived from an EMBL/GenBank/DDBJ whole genome shotgun (WGS) entry which is preliminary data.</text>
</comment>
<dbReference type="PANTHER" id="PTHR21064">
    <property type="entry name" value="AMINOGLYCOSIDE PHOSPHOTRANSFERASE DOMAIN-CONTAINING PROTEIN-RELATED"/>
    <property type="match status" value="1"/>
</dbReference>
<dbReference type="Gene3D" id="3.30.200.20">
    <property type="entry name" value="Phosphorylase Kinase, domain 1"/>
    <property type="match status" value="1"/>
</dbReference>
<dbReference type="InterPro" id="IPR011009">
    <property type="entry name" value="Kinase-like_dom_sf"/>
</dbReference>
<accession>A0ABX1P218</accession>
<evidence type="ECO:0000313" key="4">
    <source>
        <dbReference type="Proteomes" id="UP000718564"/>
    </source>
</evidence>
<gene>
    <name evidence="3" type="ORF">DP116_02485</name>
</gene>
<keyword evidence="4" id="KW-1185">Reference proteome</keyword>